<keyword evidence="6" id="KW-0238">DNA-binding</keyword>
<keyword evidence="7" id="KW-0456">Lyase</keyword>
<dbReference type="Proteomes" id="UP000237983">
    <property type="component" value="Unassembled WGS sequence"/>
</dbReference>
<gene>
    <name evidence="9" type="ORF">B0I08_103166</name>
</gene>
<dbReference type="InterPro" id="IPR036590">
    <property type="entry name" value="SRAP-like"/>
</dbReference>
<evidence type="ECO:0000256" key="1">
    <source>
        <dbReference type="ARBA" id="ARBA00008136"/>
    </source>
</evidence>
<keyword evidence="10" id="KW-1185">Reference proteome</keyword>
<dbReference type="GO" id="GO:0106300">
    <property type="term" value="P:protein-DNA covalent cross-linking repair"/>
    <property type="evidence" value="ECO:0007669"/>
    <property type="project" value="InterPro"/>
</dbReference>
<dbReference type="Pfam" id="PF02586">
    <property type="entry name" value="SRAP"/>
    <property type="match status" value="1"/>
</dbReference>
<dbReference type="InterPro" id="IPR003738">
    <property type="entry name" value="SRAP"/>
</dbReference>
<organism evidence="9 10">
    <name type="scientific">Glaciihabitans tibetensis</name>
    <dbReference type="NCBI Taxonomy" id="1266600"/>
    <lineage>
        <taxon>Bacteria</taxon>
        <taxon>Bacillati</taxon>
        <taxon>Actinomycetota</taxon>
        <taxon>Actinomycetes</taxon>
        <taxon>Micrococcales</taxon>
        <taxon>Microbacteriaceae</taxon>
        <taxon>Glaciihabitans</taxon>
    </lineage>
</organism>
<evidence type="ECO:0000256" key="6">
    <source>
        <dbReference type="ARBA" id="ARBA00023125"/>
    </source>
</evidence>
<keyword evidence="3" id="KW-0227">DNA damage</keyword>
<keyword evidence="5" id="KW-0190">Covalent protein-DNA linkage</keyword>
<proteinExistence type="inferred from homology"/>
<evidence type="ECO:0000256" key="3">
    <source>
        <dbReference type="ARBA" id="ARBA00022763"/>
    </source>
</evidence>
<comment type="caution">
    <text evidence="9">The sequence shown here is derived from an EMBL/GenBank/DDBJ whole genome shotgun (WGS) entry which is preliminary data.</text>
</comment>
<dbReference type="EMBL" id="PVTL01000003">
    <property type="protein sequence ID" value="PRY68960.1"/>
    <property type="molecule type" value="Genomic_DNA"/>
</dbReference>
<dbReference type="AlphaFoldDB" id="A0A2T0VFH2"/>
<protein>
    <recommendedName>
        <fullName evidence="8">Abasic site processing protein</fullName>
        <ecNumber evidence="8">3.4.-.-</ecNumber>
    </recommendedName>
</protein>
<evidence type="ECO:0000256" key="5">
    <source>
        <dbReference type="ARBA" id="ARBA00023124"/>
    </source>
</evidence>
<dbReference type="GO" id="GO:0006508">
    <property type="term" value="P:proteolysis"/>
    <property type="evidence" value="ECO:0007669"/>
    <property type="project" value="UniProtKB-KW"/>
</dbReference>
<name>A0A2T0VFH2_9MICO</name>
<dbReference type="GO" id="GO:0016829">
    <property type="term" value="F:lyase activity"/>
    <property type="evidence" value="ECO:0007669"/>
    <property type="project" value="UniProtKB-KW"/>
</dbReference>
<dbReference type="Gene3D" id="3.90.1680.10">
    <property type="entry name" value="SOS response associated peptidase-like"/>
    <property type="match status" value="1"/>
</dbReference>
<dbReference type="PANTHER" id="PTHR13604">
    <property type="entry name" value="DC12-RELATED"/>
    <property type="match status" value="1"/>
</dbReference>
<dbReference type="PANTHER" id="PTHR13604:SF0">
    <property type="entry name" value="ABASIC SITE PROCESSING PROTEIN HMCES"/>
    <property type="match status" value="1"/>
</dbReference>
<sequence>MHDPAGEPLVFAGLYSWWKNHALPADHPDRWTLTTTILTSDAVDELLHIHDRNAVPLPRDWWDIWLDPKIEGDQALVDAAVQAALPVAAGLEVYEVAPIPFSGGWAEAGRKTSTLARGGVTAVIGRPHG</sequence>
<keyword evidence="4 8" id="KW-0378">Hydrolase</keyword>
<reference evidence="9 10" key="1">
    <citation type="submission" date="2018-03" db="EMBL/GenBank/DDBJ databases">
        <title>Genomic Encyclopedia of Type Strains, Phase III (KMG-III): the genomes of soil and plant-associated and newly described type strains.</title>
        <authorList>
            <person name="Whitman W."/>
        </authorList>
    </citation>
    <scope>NUCLEOTIDE SEQUENCE [LARGE SCALE GENOMIC DNA]</scope>
    <source>
        <strain evidence="9 10">CGMCC 1.12484</strain>
    </source>
</reference>
<evidence type="ECO:0000256" key="8">
    <source>
        <dbReference type="RuleBase" id="RU364100"/>
    </source>
</evidence>
<evidence type="ECO:0000313" key="10">
    <source>
        <dbReference type="Proteomes" id="UP000237983"/>
    </source>
</evidence>
<keyword evidence="2 8" id="KW-0645">Protease</keyword>
<evidence type="ECO:0000256" key="2">
    <source>
        <dbReference type="ARBA" id="ARBA00022670"/>
    </source>
</evidence>
<dbReference type="SUPFAM" id="SSF143081">
    <property type="entry name" value="BB1717-like"/>
    <property type="match status" value="1"/>
</dbReference>
<evidence type="ECO:0000256" key="4">
    <source>
        <dbReference type="ARBA" id="ARBA00022801"/>
    </source>
</evidence>
<dbReference type="GO" id="GO:0008233">
    <property type="term" value="F:peptidase activity"/>
    <property type="evidence" value="ECO:0007669"/>
    <property type="project" value="UniProtKB-KW"/>
</dbReference>
<dbReference type="GO" id="GO:0003697">
    <property type="term" value="F:single-stranded DNA binding"/>
    <property type="evidence" value="ECO:0007669"/>
    <property type="project" value="InterPro"/>
</dbReference>
<accession>A0A2T0VFH2</accession>
<comment type="similarity">
    <text evidence="1 8">Belongs to the SOS response-associated peptidase family.</text>
</comment>
<evidence type="ECO:0000313" key="9">
    <source>
        <dbReference type="EMBL" id="PRY68960.1"/>
    </source>
</evidence>
<evidence type="ECO:0000256" key="7">
    <source>
        <dbReference type="ARBA" id="ARBA00023239"/>
    </source>
</evidence>
<dbReference type="EC" id="3.4.-.-" evidence="8"/>